<dbReference type="GO" id="GO:0004499">
    <property type="term" value="F:N,N-dimethylaniline monooxygenase activity"/>
    <property type="evidence" value="ECO:0007669"/>
    <property type="project" value="InterPro"/>
</dbReference>
<dbReference type="InterPro" id="IPR020946">
    <property type="entry name" value="Flavin_mOase-like"/>
</dbReference>
<gene>
    <name evidence="5" type="ORF">CNF02_07020</name>
</gene>
<dbReference type="GO" id="GO:0050660">
    <property type="term" value="F:flavin adenine dinucleotide binding"/>
    <property type="evidence" value="ECO:0007669"/>
    <property type="project" value="InterPro"/>
</dbReference>
<dbReference type="GO" id="GO:0050661">
    <property type="term" value="F:NADP binding"/>
    <property type="evidence" value="ECO:0007669"/>
    <property type="project" value="InterPro"/>
</dbReference>
<name>A0A2A5WBV2_9GAMM</name>
<keyword evidence="1" id="KW-0285">Flavoprotein</keyword>
<dbReference type="EMBL" id="NTJZ01000006">
    <property type="protein sequence ID" value="PDH33774.1"/>
    <property type="molecule type" value="Genomic_DNA"/>
</dbReference>
<keyword evidence="4" id="KW-0560">Oxidoreductase</keyword>
<dbReference type="Pfam" id="PF00743">
    <property type="entry name" value="FMO-like"/>
    <property type="match status" value="1"/>
</dbReference>
<comment type="caution">
    <text evidence="5">The sequence shown here is derived from an EMBL/GenBank/DDBJ whole genome shotgun (WGS) entry which is preliminary data.</text>
</comment>
<keyword evidence="3" id="KW-0521">NADP</keyword>
<evidence type="ECO:0000313" key="6">
    <source>
        <dbReference type="Proteomes" id="UP000219329"/>
    </source>
</evidence>
<accession>A0A2A5WBV2</accession>
<evidence type="ECO:0000256" key="4">
    <source>
        <dbReference type="ARBA" id="ARBA00023002"/>
    </source>
</evidence>
<dbReference type="Gene3D" id="3.50.50.60">
    <property type="entry name" value="FAD/NAD(P)-binding domain"/>
    <property type="match status" value="2"/>
</dbReference>
<evidence type="ECO:0000313" key="5">
    <source>
        <dbReference type="EMBL" id="PDH33774.1"/>
    </source>
</evidence>
<evidence type="ECO:0000256" key="1">
    <source>
        <dbReference type="ARBA" id="ARBA00022630"/>
    </source>
</evidence>
<dbReference type="InterPro" id="IPR050775">
    <property type="entry name" value="FAD-binding_Monooxygenases"/>
</dbReference>
<reference evidence="5 6" key="1">
    <citation type="submission" date="2017-08" db="EMBL/GenBank/DDBJ databases">
        <title>Fine stratification of microbial communities through a metagenomic profile of the photic zone.</title>
        <authorList>
            <person name="Haro-Moreno J.M."/>
            <person name="Lopez-Perez M."/>
            <person name="De La Torre J."/>
            <person name="Picazo A."/>
            <person name="Camacho A."/>
            <person name="Rodriguez-Valera F."/>
        </authorList>
    </citation>
    <scope>NUCLEOTIDE SEQUENCE [LARGE SCALE GENOMIC DNA]</scope>
    <source>
        <strain evidence="5">MED-G28</strain>
    </source>
</reference>
<dbReference type="Proteomes" id="UP000219329">
    <property type="component" value="Unassembled WGS sequence"/>
</dbReference>
<keyword evidence="2" id="KW-0274">FAD</keyword>
<dbReference type="AlphaFoldDB" id="A0A2A5WBV2"/>
<evidence type="ECO:0000256" key="2">
    <source>
        <dbReference type="ARBA" id="ARBA00022827"/>
    </source>
</evidence>
<sequence>MDQKRKPDYDVISVGAGFAGLALIHHLRETGMSIRVFDRASDIGGTWTWNRYPGAMTDSESYYYCLMFSKELLQEWSWTQRYPSWKETLSYMHFVAERCDMWPHIQLNTEIVAADYQNDQGIWKVTAASGESFTCKYFVSSMGMISHPVVPDIKDKDGFKGPIFHSARWPDGLEYKGKRVGIIGAGATTVQLVPAIAEDAAEVTVFHRTPNYILPAMQKPMTPEWEKEIKDNYDEIVAMCRNHGFGMAFGTANGRMAMETSLEECERIFEENWNGSFRWVFETFDDLLASQEANRLASEFIIRKMRERINDPEVADILVPKADDYPLFAKRPPLDHDYLEAFNRDNVHVVDIRNREPLVEITETGIRTEKNLYEFDIIVLATGFQAYTGALEAFPIRGESGISLREKWKDKSQSIMGVCVSDYPNLFTVTGPQAPFANLPTSIGQNAIWIANCISKMEAEGYDVFKPRKEAEEEWSATVSDIHSQTLMAQGDRVNSWMMGANLGDKKSRVLIYFGGANNYYDALDHSAEQGYPELEFEKLSA</sequence>
<dbReference type="InterPro" id="IPR036188">
    <property type="entry name" value="FAD/NAD-bd_sf"/>
</dbReference>
<keyword evidence="5" id="KW-0503">Monooxygenase</keyword>
<organism evidence="5 6">
    <name type="scientific">OM182 bacterium MED-G28</name>
    <dbReference type="NCBI Taxonomy" id="1986256"/>
    <lineage>
        <taxon>Bacteria</taxon>
        <taxon>Pseudomonadati</taxon>
        <taxon>Pseudomonadota</taxon>
        <taxon>Gammaproteobacteria</taxon>
        <taxon>OMG group</taxon>
        <taxon>OM182 clade</taxon>
    </lineage>
</organism>
<dbReference type="PRINTS" id="PR00411">
    <property type="entry name" value="PNDRDTASEI"/>
</dbReference>
<evidence type="ECO:0000256" key="3">
    <source>
        <dbReference type="ARBA" id="ARBA00022857"/>
    </source>
</evidence>
<protein>
    <submittedName>
        <fullName evidence="5">Cyclohexanone monooxygenase</fullName>
    </submittedName>
</protein>
<dbReference type="PANTHER" id="PTHR43098:SF5">
    <property type="entry name" value="DUAL-FUNCTIONAL MONOOXYGENASE_METHYLTRANSFERASE PSOF"/>
    <property type="match status" value="1"/>
</dbReference>
<dbReference type="SUPFAM" id="SSF51905">
    <property type="entry name" value="FAD/NAD(P)-binding domain"/>
    <property type="match status" value="2"/>
</dbReference>
<dbReference type="PANTHER" id="PTHR43098">
    <property type="entry name" value="L-ORNITHINE N(5)-MONOOXYGENASE-RELATED"/>
    <property type="match status" value="1"/>
</dbReference>
<proteinExistence type="predicted"/>